<feature type="transmembrane region" description="Helical" evidence="14">
    <location>
        <begin position="203"/>
        <end position="225"/>
    </location>
</feature>
<dbReference type="Pfam" id="PF20684">
    <property type="entry name" value="Fung_rhodopsin"/>
    <property type="match status" value="1"/>
</dbReference>
<feature type="signal peptide" evidence="15">
    <location>
        <begin position="1"/>
        <end position="25"/>
    </location>
</feature>
<dbReference type="GO" id="GO:0098552">
    <property type="term" value="C:side of membrane"/>
    <property type="evidence" value="ECO:0007669"/>
    <property type="project" value="UniProtKB-KW"/>
</dbReference>
<comment type="subcellular location">
    <subcellularLocation>
        <location evidence="2">Membrane</location>
        <topology evidence="2">Lipid-anchor</topology>
        <topology evidence="2">GPI-anchor</topology>
    </subcellularLocation>
    <subcellularLocation>
        <location evidence="1">Membrane</location>
        <topology evidence="1">Multi-pass membrane protein</topology>
    </subcellularLocation>
    <subcellularLocation>
        <location evidence="3">Secreted</location>
    </subcellularLocation>
</comment>
<dbReference type="InterPro" id="IPR052337">
    <property type="entry name" value="SAT4-like"/>
</dbReference>
<dbReference type="EMBL" id="JAANBB010000037">
    <property type="protein sequence ID" value="KAF7554087.1"/>
    <property type="molecule type" value="Genomic_DNA"/>
</dbReference>
<evidence type="ECO:0000256" key="8">
    <source>
        <dbReference type="ARBA" id="ARBA00022729"/>
    </source>
</evidence>
<evidence type="ECO:0000256" key="11">
    <source>
        <dbReference type="ARBA" id="ARBA00023157"/>
    </source>
</evidence>
<feature type="domain" description="Rhodopsin" evidence="17">
    <location>
        <begin position="113"/>
        <end position="276"/>
    </location>
</feature>
<evidence type="ECO:0000256" key="5">
    <source>
        <dbReference type="ARBA" id="ARBA00022525"/>
    </source>
</evidence>
<feature type="transmembrane region" description="Helical" evidence="14">
    <location>
        <begin position="259"/>
        <end position="278"/>
    </location>
</feature>
<keyword evidence="6" id="KW-0325">Glycoprotein</keyword>
<evidence type="ECO:0000256" key="1">
    <source>
        <dbReference type="ARBA" id="ARBA00004141"/>
    </source>
</evidence>
<gene>
    <name evidence="18" type="ORF">G7Z17_g3148</name>
</gene>
<evidence type="ECO:0000256" key="9">
    <source>
        <dbReference type="ARBA" id="ARBA00022989"/>
    </source>
</evidence>
<sequence length="290" mass="32049">MQIRFQPSLVLCLLVAGALAQVTDADLPPCSLSCFDPYPPQNDSSSSCRYKAEEDFETTFSPCFYSACSVKEALTALNVTSIICGVPDRNISVGMRIFVVVATVVSSLVIGCRVILKFKSLAGDIGWDDWTIVIAVLVTLDAAVGQYMAAHYGMGRDAWKIPFENQDKIFKAFYASAAGYKLGNMFVRTSILCFYLRIFSNSGFRWVVIAAIMANVAIGVAFTLADAFQCKPISFFWNEWDGMHKGSCLSISTITWAHSILNILLDVATLAMLAIMLAHDPQRYQHQKWI</sequence>
<dbReference type="OrthoDB" id="5099651at2759"/>
<dbReference type="PANTHER" id="PTHR33048">
    <property type="entry name" value="PTH11-LIKE INTEGRAL MEMBRANE PROTEIN (AFU_ORTHOLOGUE AFUA_5G11245)"/>
    <property type="match status" value="1"/>
</dbReference>
<evidence type="ECO:0000256" key="2">
    <source>
        <dbReference type="ARBA" id="ARBA00004589"/>
    </source>
</evidence>
<proteinExistence type="inferred from homology"/>
<keyword evidence="6" id="KW-0336">GPI-anchor</keyword>
<evidence type="ECO:0000256" key="10">
    <source>
        <dbReference type="ARBA" id="ARBA00023136"/>
    </source>
</evidence>
<keyword evidence="19" id="KW-1185">Reference proteome</keyword>
<evidence type="ECO:0000259" key="16">
    <source>
        <dbReference type="Pfam" id="PF05730"/>
    </source>
</evidence>
<evidence type="ECO:0000259" key="17">
    <source>
        <dbReference type="Pfam" id="PF20684"/>
    </source>
</evidence>
<evidence type="ECO:0000256" key="3">
    <source>
        <dbReference type="ARBA" id="ARBA00004613"/>
    </source>
</evidence>
<comment type="similarity">
    <text evidence="4">Belongs to the RBT5 family.</text>
</comment>
<evidence type="ECO:0000256" key="6">
    <source>
        <dbReference type="ARBA" id="ARBA00022622"/>
    </source>
</evidence>
<dbReference type="Pfam" id="PF05730">
    <property type="entry name" value="CFEM"/>
    <property type="match status" value="1"/>
</dbReference>
<comment type="caution">
    <text evidence="18">The sequence shown here is derived from an EMBL/GenBank/DDBJ whole genome shotgun (WGS) entry which is preliminary data.</text>
</comment>
<evidence type="ECO:0000256" key="4">
    <source>
        <dbReference type="ARBA" id="ARBA00010031"/>
    </source>
</evidence>
<keyword evidence="5" id="KW-0964">Secreted</keyword>
<comment type="similarity">
    <text evidence="13">Belongs to the SAT4 family.</text>
</comment>
<feature type="domain" description="CFEM" evidence="16">
    <location>
        <begin position="25"/>
        <end position="84"/>
    </location>
</feature>
<dbReference type="AlphaFoldDB" id="A0A9P5HLQ8"/>
<evidence type="ECO:0000256" key="14">
    <source>
        <dbReference type="SAM" id="Phobius"/>
    </source>
</evidence>
<evidence type="ECO:0000256" key="15">
    <source>
        <dbReference type="SAM" id="SignalP"/>
    </source>
</evidence>
<dbReference type="GO" id="GO:0005576">
    <property type="term" value="C:extracellular region"/>
    <property type="evidence" value="ECO:0007669"/>
    <property type="project" value="UniProtKB-SubCell"/>
</dbReference>
<evidence type="ECO:0000256" key="7">
    <source>
        <dbReference type="ARBA" id="ARBA00022692"/>
    </source>
</evidence>
<keyword evidence="11" id="KW-1015">Disulfide bond</keyword>
<keyword evidence="12" id="KW-0449">Lipoprotein</keyword>
<feature type="chain" id="PRO_5040350763" description="Extracellular membrane protein CFEM domain-containing protein" evidence="15">
    <location>
        <begin position="26"/>
        <end position="290"/>
    </location>
</feature>
<keyword evidence="8 15" id="KW-0732">Signal</keyword>
<dbReference type="InterPro" id="IPR008427">
    <property type="entry name" value="Extracellular_membr_CFEM_dom"/>
</dbReference>
<evidence type="ECO:0000313" key="19">
    <source>
        <dbReference type="Proteomes" id="UP000722485"/>
    </source>
</evidence>
<keyword evidence="9 14" id="KW-1133">Transmembrane helix</keyword>
<evidence type="ECO:0008006" key="20">
    <source>
        <dbReference type="Google" id="ProtNLM"/>
    </source>
</evidence>
<feature type="transmembrane region" description="Helical" evidence="14">
    <location>
        <begin position="130"/>
        <end position="152"/>
    </location>
</feature>
<dbReference type="InterPro" id="IPR049326">
    <property type="entry name" value="Rhodopsin_dom_fungi"/>
</dbReference>
<dbReference type="Proteomes" id="UP000722485">
    <property type="component" value="Unassembled WGS sequence"/>
</dbReference>
<name>A0A9P5HLQ8_9HYPO</name>
<keyword evidence="7 14" id="KW-0812">Transmembrane</keyword>
<evidence type="ECO:0000256" key="13">
    <source>
        <dbReference type="ARBA" id="ARBA00038359"/>
    </source>
</evidence>
<accession>A0A9P5HLQ8</accession>
<keyword evidence="10 14" id="KW-0472">Membrane</keyword>
<feature type="transmembrane region" description="Helical" evidence="14">
    <location>
        <begin position="97"/>
        <end position="118"/>
    </location>
</feature>
<organism evidence="18 19">
    <name type="scientific">Cylindrodendrum hubeiense</name>
    <dbReference type="NCBI Taxonomy" id="595255"/>
    <lineage>
        <taxon>Eukaryota</taxon>
        <taxon>Fungi</taxon>
        <taxon>Dikarya</taxon>
        <taxon>Ascomycota</taxon>
        <taxon>Pezizomycotina</taxon>
        <taxon>Sordariomycetes</taxon>
        <taxon>Hypocreomycetidae</taxon>
        <taxon>Hypocreales</taxon>
        <taxon>Nectriaceae</taxon>
        <taxon>Cylindrodendrum</taxon>
    </lineage>
</organism>
<dbReference type="PANTHER" id="PTHR33048:SF143">
    <property type="entry name" value="EXTRACELLULAR MEMBRANE PROTEIN CFEM DOMAIN-CONTAINING PROTEIN-RELATED"/>
    <property type="match status" value="1"/>
</dbReference>
<evidence type="ECO:0000313" key="18">
    <source>
        <dbReference type="EMBL" id="KAF7554087.1"/>
    </source>
</evidence>
<protein>
    <recommendedName>
        <fullName evidence="20">Extracellular membrane protein CFEM domain-containing protein</fullName>
    </recommendedName>
</protein>
<reference evidence="18" key="1">
    <citation type="submission" date="2020-03" db="EMBL/GenBank/DDBJ databases">
        <title>Draft Genome Sequence of Cylindrodendrum hubeiense.</title>
        <authorList>
            <person name="Buettner E."/>
            <person name="Kellner H."/>
        </authorList>
    </citation>
    <scope>NUCLEOTIDE SEQUENCE</scope>
    <source>
        <strain evidence="18">IHI 201604</strain>
    </source>
</reference>
<evidence type="ECO:0000256" key="12">
    <source>
        <dbReference type="ARBA" id="ARBA00023288"/>
    </source>
</evidence>